<dbReference type="Pfam" id="PF04116">
    <property type="entry name" value="FA_hydroxylase"/>
    <property type="match status" value="1"/>
</dbReference>
<dbReference type="GO" id="GO:0008610">
    <property type="term" value="P:lipid biosynthetic process"/>
    <property type="evidence" value="ECO:0007669"/>
    <property type="project" value="InterPro"/>
</dbReference>
<dbReference type="OrthoDB" id="530463at2"/>
<name>U7QDC4_9CYAN</name>
<sequence>MIFIKIFCVAILLLLLGDLISTFCYHVPEHIFGKFHAVVHHSPNRSFVRYAILTKKPVALITGFFGAFPYLMFIPLFWIISPIGTILGLILAECHVEWRHVSLQHWQTPTRVKWICKIFCITTPERHWEHHLNSRVAFGDIFTFYDKPAQAWFRVLLRWKKMFRARYS</sequence>
<organism evidence="2 3">
    <name type="scientific">Lyngbya aestuarii BL J</name>
    <dbReference type="NCBI Taxonomy" id="1348334"/>
    <lineage>
        <taxon>Bacteria</taxon>
        <taxon>Bacillati</taxon>
        <taxon>Cyanobacteriota</taxon>
        <taxon>Cyanophyceae</taxon>
        <taxon>Oscillatoriophycideae</taxon>
        <taxon>Oscillatoriales</taxon>
        <taxon>Microcoleaceae</taxon>
        <taxon>Lyngbya</taxon>
    </lineage>
</organism>
<keyword evidence="3" id="KW-1185">Reference proteome</keyword>
<proteinExistence type="predicted"/>
<gene>
    <name evidence="2" type="ORF">M595_4241</name>
</gene>
<reference evidence="2 3" key="1">
    <citation type="journal article" date="2013" name="Front. Microbiol.">
        <title>Comparative genomic analyses of the cyanobacterium, Lyngbya aestuarii BL J, a powerful hydrogen producer.</title>
        <authorList>
            <person name="Kothari A."/>
            <person name="Vaughn M."/>
            <person name="Garcia-Pichel F."/>
        </authorList>
    </citation>
    <scope>NUCLEOTIDE SEQUENCE [LARGE SCALE GENOMIC DNA]</scope>
    <source>
        <strain evidence="2 3">BL J</strain>
    </source>
</reference>
<accession>U7QDC4</accession>
<dbReference type="GO" id="GO:0005506">
    <property type="term" value="F:iron ion binding"/>
    <property type="evidence" value="ECO:0007669"/>
    <property type="project" value="InterPro"/>
</dbReference>
<dbReference type="GO" id="GO:0016491">
    <property type="term" value="F:oxidoreductase activity"/>
    <property type="evidence" value="ECO:0007669"/>
    <property type="project" value="InterPro"/>
</dbReference>
<evidence type="ECO:0000313" key="2">
    <source>
        <dbReference type="EMBL" id="ERT05843.1"/>
    </source>
</evidence>
<dbReference type="EMBL" id="AUZM01000048">
    <property type="protein sequence ID" value="ERT05843.1"/>
    <property type="molecule type" value="Genomic_DNA"/>
</dbReference>
<evidence type="ECO:0000313" key="3">
    <source>
        <dbReference type="Proteomes" id="UP000017127"/>
    </source>
</evidence>
<dbReference type="InterPro" id="IPR006694">
    <property type="entry name" value="Fatty_acid_hydroxylase"/>
</dbReference>
<comment type="caution">
    <text evidence="2">The sequence shown here is derived from an EMBL/GenBank/DDBJ whole genome shotgun (WGS) entry which is preliminary data.</text>
</comment>
<evidence type="ECO:0000259" key="1">
    <source>
        <dbReference type="Pfam" id="PF04116"/>
    </source>
</evidence>
<dbReference type="Proteomes" id="UP000017127">
    <property type="component" value="Unassembled WGS sequence"/>
</dbReference>
<protein>
    <recommendedName>
        <fullName evidence="1">Fatty acid hydroxylase domain-containing protein</fullName>
    </recommendedName>
</protein>
<dbReference type="PATRIC" id="fig|1348334.3.peg.4100"/>
<dbReference type="RefSeq" id="WP_023067959.1">
    <property type="nucleotide sequence ID" value="NZ_AUZM01000048.1"/>
</dbReference>
<feature type="domain" description="Fatty acid hydroxylase" evidence="1">
    <location>
        <begin position="12"/>
        <end position="147"/>
    </location>
</feature>
<dbReference type="AlphaFoldDB" id="U7QDC4"/>